<protein>
    <submittedName>
        <fullName evidence="1">Uncharacterized protein</fullName>
    </submittedName>
</protein>
<dbReference type="Proteomes" id="UP000250266">
    <property type="component" value="Unassembled WGS sequence"/>
</dbReference>
<sequence>MPKEHPVIRFCRNSRVFIVNLCFSLATCSSSRIVYLFHERHLFEAIPISRSNYTIPVTIIYESFAQGSLFHKCTNPKDLYLPHSLLEILLPCCRCQRDKSTHLPFTPKP</sequence>
<gene>
    <name evidence="1" type="ORF">K432DRAFT_55082</name>
</gene>
<organism evidence="1 2">
    <name type="scientific">Lepidopterella palustris CBS 459.81</name>
    <dbReference type="NCBI Taxonomy" id="1314670"/>
    <lineage>
        <taxon>Eukaryota</taxon>
        <taxon>Fungi</taxon>
        <taxon>Dikarya</taxon>
        <taxon>Ascomycota</taxon>
        <taxon>Pezizomycotina</taxon>
        <taxon>Dothideomycetes</taxon>
        <taxon>Pleosporomycetidae</taxon>
        <taxon>Mytilinidiales</taxon>
        <taxon>Argynnaceae</taxon>
        <taxon>Lepidopterella</taxon>
    </lineage>
</organism>
<evidence type="ECO:0000313" key="1">
    <source>
        <dbReference type="EMBL" id="OCK79965.1"/>
    </source>
</evidence>
<proteinExistence type="predicted"/>
<accession>A0A8E2E9W9</accession>
<keyword evidence="2" id="KW-1185">Reference proteome</keyword>
<name>A0A8E2E9W9_9PEZI</name>
<dbReference type="AlphaFoldDB" id="A0A8E2E9W9"/>
<evidence type="ECO:0000313" key="2">
    <source>
        <dbReference type="Proteomes" id="UP000250266"/>
    </source>
</evidence>
<reference evidence="1 2" key="1">
    <citation type="journal article" date="2016" name="Nat. Commun.">
        <title>Ectomycorrhizal ecology is imprinted in the genome of the dominant symbiotic fungus Cenococcum geophilum.</title>
        <authorList>
            <consortium name="DOE Joint Genome Institute"/>
            <person name="Peter M."/>
            <person name="Kohler A."/>
            <person name="Ohm R.A."/>
            <person name="Kuo A."/>
            <person name="Krutzmann J."/>
            <person name="Morin E."/>
            <person name="Arend M."/>
            <person name="Barry K.W."/>
            <person name="Binder M."/>
            <person name="Choi C."/>
            <person name="Clum A."/>
            <person name="Copeland A."/>
            <person name="Grisel N."/>
            <person name="Haridas S."/>
            <person name="Kipfer T."/>
            <person name="LaButti K."/>
            <person name="Lindquist E."/>
            <person name="Lipzen A."/>
            <person name="Maire R."/>
            <person name="Meier B."/>
            <person name="Mihaltcheva S."/>
            <person name="Molinier V."/>
            <person name="Murat C."/>
            <person name="Poggeler S."/>
            <person name="Quandt C.A."/>
            <person name="Sperisen C."/>
            <person name="Tritt A."/>
            <person name="Tisserant E."/>
            <person name="Crous P.W."/>
            <person name="Henrissat B."/>
            <person name="Nehls U."/>
            <person name="Egli S."/>
            <person name="Spatafora J.W."/>
            <person name="Grigoriev I.V."/>
            <person name="Martin F.M."/>
        </authorList>
    </citation>
    <scope>NUCLEOTIDE SEQUENCE [LARGE SCALE GENOMIC DNA]</scope>
    <source>
        <strain evidence="1 2">CBS 459.81</strain>
    </source>
</reference>
<dbReference type="EMBL" id="KV744980">
    <property type="protein sequence ID" value="OCK79965.1"/>
    <property type="molecule type" value="Genomic_DNA"/>
</dbReference>